<dbReference type="AlphaFoldDB" id="A0A1F6MVD5"/>
<dbReference type="SUPFAM" id="SSF52833">
    <property type="entry name" value="Thioredoxin-like"/>
    <property type="match status" value="1"/>
</dbReference>
<keyword evidence="3" id="KW-0560">Oxidoreductase</keyword>
<dbReference type="InterPro" id="IPR036249">
    <property type="entry name" value="Thioredoxin-like_sf"/>
</dbReference>
<accession>A0A1F6MVD5</accession>
<dbReference type="PANTHER" id="PTHR13887">
    <property type="entry name" value="GLUTATHIONE S-TRANSFERASE KAPPA"/>
    <property type="match status" value="1"/>
</dbReference>
<reference evidence="8 9" key="1">
    <citation type="journal article" date="2016" name="Nat. Commun.">
        <title>Thousands of microbial genomes shed light on interconnected biogeochemical processes in an aquifer system.</title>
        <authorList>
            <person name="Anantharaman K."/>
            <person name="Brown C.T."/>
            <person name="Hug L.A."/>
            <person name="Sharon I."/>
            <person name="Castelle C.J."/>
            <person name="Probst A.J."/>
            <person name="Thomas B.C."/>
            <person name="Singh A."/>
            <person name="Wilkins M.J."/>
            <person name="Karaoz U."/>
            <person name="Brodie E.L."/>
            <person name="Williams K.H."/>
            <person name="Hubbard S.S."/>
            <person name="Banfield J.F."/>
        </authorList>
    </citation>
    <scope>NUCLEOTIDE SEQUENCE [LARGE SCALE GENOMIC DNA]</scope>
</reference>
<evidence type="ECO:0000256" key="5">
    <source>
        <dbReference type="ARBA" id="ARBA00023284"/>
    </source>
</evidence>
<organism evidence="8 9">
    <name type="scientific">Candidatus Magasanikbacteria bacterium RIFCSPLOWO2_12_FULL_43_12</name>
    <dbReference type="NCBI Taxonomy" id="1798692"/>
    <lineage>
        <taxon>Bacteria</taxon>
        <taxon>Candidatus Magasanikiibacteriota</taxon>
    </lineage>
</organism>
<dbReference type="InterPro" id="IPR013766">
    <property type="entry name" value="Thioredoxin_domain"/>
</dbReference>
<proteinExistence type="inferred from homology"/>
<keyword evidence="6" id="KW-1133">Transmembrane helix</keyword>
<evidence type="ECO:0000256" key="3">
    <source>
        <dbReference type="ARBA" id="ARBA00023002"/>
    </source>
</evidence>
<keyword evidence="6" id="KW-0472">Membrane</keyword>
<evidence type="ECO:0000259" key="7">
    <source>
        <dbReference type="PROSITE" id="PS51352"/>
    </source>
</evidence>
<gene>
    <name evidence="8" type="ORF">A3G00_01120</name>
</gene>
<dbReference type="GO" id="GO:0016491">
    <property type="term" value="F:oxidoreductase activity"/>
    <property type="evidence" value="ECO:0007669"/>
    <property type="project" value="UniProtKB-KW"/>
</dbReference>
<evidence type="ECO:0000256" key="6">
    <source>
        <dbReference type="SAM" id="Phobius"/>
    </source>
</evidence>
<evidence type="ECO:0000256" key="2">
    <source>
        <dbReference type="ARBA" id="ARBA00022729"/>
    </source>
</evidence>
<name>A0A1F6MVD5_9BACT</name>
<evidence type="ECO:0000313" key="8">
    <source>
        <dbReference type="EMBL" id="OGH75488.1"/>
    </source>
</evidence>
<dbReference type="STRING" id="1798692.A3G00_01120"/>
<feature type="transmembrane region" description="Helical" evidence="6">
    <location>
        <begin position="25"/>
        <end position="50"/>
    </location>
</feature>
<keyword evidence="5" id="KW-0676">Redox-active center</keyword>
<evidence type="ECO:0000256" key="1">
    <source>
        <dbReference type="ARBA" id="ARBA00005791"/>
    </source>
</evidence>
<dbReference type="PROSITE" id="PS51352">
    <property type="entry name" value="THIOREDOXIN_2"/>
    <property type="match status" value="1"/>
</dbReference>
<comment type="caution">
    <text evidence="8">The sequence shown here is derived from an EMBL/GenBank/DDBJ whole genome shotgun (WGS) entry which is preliminary data.</text>
</comment>
<keyword evidence="4" id="KW-1015">Disulfide bond</keyword>
<dbReference type="EMBL" id="MFQN01000009">
    <property type="protein sequence ID" value="OGH75488.1"/>
    <property type="molecule type" value="Genomic_DNA"/>
</dbReference>
<keyword evidence="6" id="KW-0812">Transmembrane</keyword>
<dbReference type="Gene3D" id="3.40.30.10">
    <property type="entry name" value="Glutaredoxin"/>
    <property type="match status" value="1"/>
</dbReference>
<dbReference type="Pfam" id="PF13462">
    <property type="entry name" value="Thioredoxin_4"/>
    <property type="match status" value="1"/>
</dbReference>
<dbReference type="InterPro" id="IPR012336">
    <property type="entry name" value="Thioredoxin-like_fold"/>
</dbReference>
<dbReference type="PANTHER" id="PTHR13887:SF14">
    <property type="entry name" value="DISULFIDE BOND FORMATION PROTEIN D"/>
    <property type="match status" value="1"/>
</dbReference>
<sequence length="262" mass="29318">MAENFTSQTDISGVVKKWYKKGWGVAILTVAGLVLIVGLSFAGFFAYYAWQLRFGDAESVSKQFAGNKKMMSTAQFLSNAQNTSDFIGDYAKYIRPSNQVVGDENAPVTILVFYDFQCPYSREAFPIFQEVMRKYEPVVRVVFKYLPLVSIHQDSLVAAEAASCAQEQGKFLVYHNLLFTKQDLQTEALLANAKELGLNTDMFNLCLATEKYNQEINLDTKDAMEIGLQGTPSYLVNGVKIGGVLTAQQWDEIILSFLNKTK</sequence>
<feature type="domain" description="Thioredoxin" evidence="7">
    <location>
        <begin position="63"/>
        <end position="259"/>
    </location>
</feature>
<keyword evidence="2" id="KW-0732">Signal</keyword>
<evidence type="ECO:0000256" key="4">
    <source>
        <dbReference type="ARBA" id="ARBA00023157"/>
    </source>
</evidence>
<protein>
    <recommendedName>
        <fullName evidence="7">Thioredoxin domain-containing protein</fullName>
    </recommendedName>
</protein>
<evidence type="ECO:0000313" key="9">
    <source>
        <dbReference type="Proteomes" id="UP000178347"/>
    </source>
</evidence>
<dbReference type="Proteomes" id="UP000178347">
    <property type="component" value="Unassembled WGS sequence"/>
</dbReference>
<comment type="similarity">
    <text evidence="1">Belongs to the thioredoxin family. DsbA subfamily.</text>
</comment>